<dbReference type="Gene3D" id="3.50.30.10">
    <property type="entry name" value="Phosphohistidine domain"/>
    <property type="match status" value="1"/>
</dbReference>
<evidence type="ECO:0000259" key="2">
    <source>
        <dbReference type="Pfam" id="PF01326"/>
    </source>
</evidence>
<dbReference type="Proteomes" id="UP001612741">
    <property type="component" value="Unassembled WGS sequence"/>
</dbReference>
<dbReference type="InterPro" id="IPR036637">
    <property type="entry name" value="Phosphohistidine_dom_sf"/>
</dbReference>
<sequence>MTASPPMVLPLGDAGADLPTAGGKGASLARLSRAGLPVPAGFHITTAAYREFVAPFRDRLGGLDSQELFAAHEIPAALAAEIRAAFDALGADTPVAVDTAVAGGKTSAVGKAVAGGKAVAVRSSATAEDLPEMSFAGQQDTYLDVRADGLLDAVRRCWASLWNPRAVAYREHNGVPHDDVALAVVVQELVDADAAGILFTADPVTGARGETVVNAAWGLGEAVVGGLVTPDSAVVAGGGVRSYTVADKAVMTVRAAGGTREEEVPAGRRHARVLADDEVVRLAVLGQAIQKLYGVPMDVEWARRGADLFVLQARPITGLPGETEEWNDSGVGEYLWTSGNLGEAIPDVMTPVTWSLVRLFIREAMSAANVPGFQLVGNIGGRFYLNLSMAVSAAKAFGMSSRLGAIEQVFGKIPPGLDVPLLPAGRWQLIKAMAPAAIRVRRRVNANVELLPGFLATARRRCEALRSRAGQIEEPAALAAFWDAELLPYVVLTCQMLEAAGRQGGAALVMTRDRLRTMVGESDAEAMLTGANTGGELASMGPVIGLGKLARGEIGRDEYAALYGHRGAHEFEVSIPRPGEDPGWIDKQLAETATADARDLLARQEEARAAAWARFDRRHPGKGAAMRERVARWKAIVRDREDARSENMRAFWAMRAFVLRAGELTGLGSDVFYLSVEEILTLLRGGVAPVDRIPVRQATYRKYASLPIYPMLIVGRFDPVRWAASPDRRADLYDARGGQAPVGEAVTGFPGAPGVVEGVARVLSGPEEGERLAAGEILVTTLTNIGWTPMFPRAAAVVTDMGAPLSHASIVARELGIPAVVGTGNATMRIHDGDRIRVDGERGTVEVLN</sequence>
<accession>A0ABW7YQQ3</accession>
<evidence type="ECO:0000313" key="3">
    <source>
        <dbReference type="EMBL" id="MFI6498241.1"/>
    </source>
</evidence>
<dbReference type="EMBL" id="JBITGY010000003">
    <property type="protein sequence ID" value="MFI6498241.1"/>
    <property type="molecule type" value="Genomic_DNA"/>
</dbReference>
<dbReference type="SUPFAM" id="SSF52009">
    <property type="entry name" value="Phosphohistidine domain"/>
    <property type="match status" value="1"/>
</dbReference>
<dbReference type="SUPFAM" id="SSF56059">
    <property type="entry name" value="Glutathione synthetase ATP-binding domain-like"/>
    <property type="match status" value="1"/>
</dbReference>
<dbReference type="InterPro" id="IPR013815">
    <property type="entry name" value="ATP_grasp_subdomain_1"/>
</dbReference>
<name>A0ABW7YQQ3_9ACTN</name>
<dbReference type="Pfam" id="PF00391">
    <property type="entry name" value="PEP-utilizers"/>
    <property type="match status" value="1"/>
</dbReference>
<comment type="caution">
    <text evidence="3">The sequence shown here is derived from an EMBL/GenBank/DDBJ whole genome shotgun (WGS) entry which is preliminary data.</text>
</comment>
<dbReference type="Gene3D" id="3.30.470.20">
    <property type="entry name" value="ATP-grasp fold, B domain"/>
    <property type="match status" value="1"/>
</dbReference>
<organism evidence="3 4">
    <name type="scientific">Nonomuraea typhae</name>
    <dbReference type="NCBI Taxonomy" id="2603600"/>
    <lineage>
        <taxon>Bacteria</taxon>
        <taxon>Bacillati</taxon>
        <taxon>Actinomycetota</taxon>
        <taxon>Actinomycetes</taxon>
        <taxon>Streptosporangiales</taxon>
        <taxon>Streptosporangiaceae</taxon>
        <taxon>Nonomuraea</taxon>
    </lineage>
</organism>
<feature type="domain" description="PEP-utilising enzyme mobile" evidence="1">
    <location>
        <begin position="774"/>
        <end position="843"/>
    </location>
</feature>
<dbReference type="InterPro" id="IPR008279">
    <property type="entry name" value="PEP-util_enz_mobile_dom"/>
</dbReference>
<dbReference type="InterPro" id="IPR051549">
    <property type="entry name" value="PEP_Utilizing_Enz"/>
</dbReference>
<protein>
    <submittedName>
        <fullName evidence="3">PEP/pyruvate-binding domain-containing protein</fullName>
    </submittedName>
</protein>
<proteinExistence type="predicted"/>
<keyword evidence="4" id="KW-1185">Reference proteome</keyword>
<dbReference type="PANTHER" id="PTHR43615">
    <property type="entry name" value="PHOSPHOENOLPYRUVATE SYNTHASE-RELATED"/>
    <property type="match status" value="1"/>
</dbReference>
<dbReference type="RefSeq" id="WP_397081497.1">
    <property type="nucleotide sequence ID" value="NZ_JBITGY010000003.1"/>
</dbReference>
<evidence type="ECO:0000313" key="4">
    <source>
        <dbReference type="Proteomes" id="UP001612741"/>
    </source>
</evidence>
<dbReference type="InterPro" id="IPR002192">
    <property type="entry name" value="PPDK_AMP/ATP-bd"/>
</dbReference>
<dbReference type="PANTHER" id="PTHR43615:SF1">
    <property type="entry name" value="PPDK_N DOMAIN-CONTAINING PROTEIN"/>
    <property type="match status" value="1"/>
</dbReference>
<reference evidence="3 4" key="1">
    <citation type="submission" date="2024-10" db="EMBL/GenBank/DDBJ databases">
        <title>The Natural Products Discovery Center: Release of the First 8490 Sequenced Strains for Exploring Actinobacteria Biosynthetic Diversity.</title>
        <authorList>
            <person name="Kalkreuter E."/>
            <person name="Kautsar S.A."/>
            <person name="Yang D."/>
            <person name="Bader C.D."/>
            <person name="Teijaro C.N."/>
            <person name="Fluegel L."/>
            <person name="Davis C.M."/>
            <person name="Simpson J.R."/>
            <person name="Lauterbach L."/>
            <person name="Steele A.D."/>
            <person name="Gui C."/>
            <person name="Meng S."/>
            <person name="Li G."/>
            <person name="Viehrig K."/>
            <person name="Ye F."/>
            <person name="Su P."/>
            <person name="Kiefer A.F."/>
            <person name="Nichols A."/>
            <person name="Cepeda A.J."/>
            <person name="Yan W."/>
            <person name="Fan B."/>
            <person name="Jiang Y."/>
            <person name="Adhikari A."/>
            <person name="Zheng C.-J."/>
            <person name="Schuster L."/>
            <person name="Cowan T.M."/>
            <person name="Smanski M.J."/>
            <person name="Chevrette M.G."/>
            <person name="De Carvalho L.P.S."/>
            <person name="Shen B."/>
        </authorList>
    </citation>
    <scope>NUCLEOTIDE SEQUENCE [LARGE SCALE GENOMIC DNA]</scope>
    <source>
        <strain evidence="3 4">NPDC050545</strain>
    </source>
</reference>
<feature type="domain" description="Pyruvate phosphate dikinase AMP/ATP-binding" evidence="2">
    <location>
        <begin position="20"/>
        <end position="324"/>
    </location>
</feature>
<dbReference type="Pfam" id="PF01326">
    <property type="entry name" value="PPDK_N"/>
    <property type="match status" value="1"/>
</dbReference>
<dbReference type="Gene3D" id="3.30.1490.20">
    <property type="entry name" value="ATP-grasp fold, A domain"/>
    <property type="match status" value="1"/>
</dbReference>
<gene>
    <name evidence="3" type="ORF">ACIBG2_12680</name>
</gene>
<evidence type="ECO:0000259" key="1">
    <source>
        <dbReference type="Pfam" id="PF00391"/>
    </source>
</evidence>